<feature type="active site" description="Proton acceptor" evidence="3">
    <location>
        <position position="70"/>
    </location>
</feature>
<comment type="caution">
    <text evidence="3">Lacks conserved residue(s) required for the propagation of feature annotation.</text>
</comment>
<keyword evidence="3" id="KW-0963">Cytoplasm</keyword>
<comment type="function">
    <text evidence="3">Nucleoside triphosphate pyrophosphatase that hydrolyzes dTTP and UTP. May have a dual role in cell division arrest and in preventing the incorporation of modified nucleotides into cellular nucleic acids.</text>
</comment>
<dbReference type="InterPro" id="IPR029001">
    <property type="entry name" value="ITPase-like_fam"/>
</dbReference>
<evidence type="ECO:0000256" key="3">
    <source>
        <dbReference type="HAMAP-Rule" id="MF_00528"/>
    </source>
</evidence>
<dbReference type="PIRSF" id="PIRSF006305">
    <property type="entry name" value="Maf"/>
    <property type="match status" value="1"/>
</dbReference>
<evidence type="ECO:0000256" key="1">
    <source>
        <dbReference type="ARBA" id="ARBA00001968"/>
    </source>
</evidence>
<keyword evidence="2 3" id="KW-0378">Hydrolase</keyword>
<keyword evidence="3" id="KW-0546">Nucleotide metabolism</keyword>
<evidence type="ECO:0000313" key="5">
    <source>
        <dbReference type="Proteomes" id="UP000627781"/>
    </source>
</evidence>
<comment type="caution">
    <text evidence="4">The sequence shown here is derived from an EMBL/GenBank/DDBJ whole genome shotgun (WGS) entry which is preliminary data.</text>
</comment>
<organism evidence="4 5">
    <name type="scientific">Clostridium cibarium</name>
    <dbReference type="NCBI Taxonomy" id="2762247"/>
    <lineage>
        <taxon>Bacteria</taxon>
        <taxon>Bacillati</taxon>
        <taxon>Bacillota</taxon>
        <taxon>Clostridia</taxon>
        <taxon>Eubacteriales</taxon>
        <taxon>Clostridiaceae</taxon>
        <taxon>Clostridium</taxon>
    </lineage>
</organism>
<accession>A0ABR8PRA8</accession>
<comment type="subcellular location">
    <subcellularLocation>
        <location evidence="3">Cytoplasm</location>
    </subcellularLocation>
</comment>
<comment type="catalytic activity">
    <reaction evidence="3">
        <text>UTP + H2O = UMP + diphosphate + H(+)</text>
        <dbReference type="Rhea" id="RHEA:29395"/>
        <dbReference type="ChEBI" id="CHEBI:15377"/>
        <dbReference type="ChEBI" id="CHEBI:15378"/>
        <dbReference type="ChEBI" id="CHEBI:33019"/>
        <dbReference type="ChEBI" id="CHEBI:46398"/>
        <dbReference type="ChEBI" id="CHEBI:57865"/>
        <dbReference type="EC" id="3.6.1.9"/>
    </reaction>
</comment>
<comment type="cofactor">
    <cofactor evidence="1 3">
        <name>a divalent metal cation</name>
        <dbReference type="ChEBI" id="CHEBI:60240"/>
    </cofactor>
</comment>
<dbReference type="SUPFAM" id="SSF52972">
    <property type="entry name" value="ITPase-like"/>
    <property type="match status" value="1"/>
</dbReference>
<reference evidence="4 5" key="1">
    <citation type="submission" date="2020-08" db="EMBL/GenBank/DDBJ databases">
        <title>A Genomic Blueprint of the Chicken Gut Microbiome.</title>
        <authorList>
            <person name="Gilroy R."/>
            <person name="Ravi A."/>
            <person name="Getino M."/>
            <person name="Pursley I."/>
            <person name="Horton D.L."/>
            <person name="Alikhan N.-F."/>
            <person name="Baker D."/>
            <person name="Gharbi K."/>
            <person name="Hall N."/>
            <person name="Watson M."/>
            <person name="Adriaenssens E.M."/>
            <person name="Foster-Nyarko E."/>
            <person name="Jarju S."/>
            <person name="Secka A."/>
            <person name="Antonio M."/>
            <person name="Oren A."/>
            <person name="Chaudhuri R."/>
            <person name="La Ragione R.M."/>
            <person name="Hildebrand F."/>
            <person name="Pallen M.J."/>
        </authorList>
    </citation>
    <scope>NUCLEOTIDE SEQUENCE [LARGE SCALE GENOMIC DNA]</scope>
    <source>
        <strain evidence="4 5">Sa3CVN1</strain>
    </source>
</reference>
<dbReference type="EMBL" id="JACSRA010000005">
    <property type="protein sequence ID" value="MBD7910660.1"/>
    <property type="molecule type" value="Genomic_DNA"/>
</dbReference>
<dbReference type="NCBIfam" id="NF000867">
    <property type="entry name" value="PRK00078.1"/>
    <property type="match status" value="1"/>
</dbReference>
<proteinExistence type="inferred from homology"/>
<keyword evidence="5" id="KW-1185">Reference proteome</keyword>
<comment type="catalytic activity">
    <reaction evidence="3">
        <text>dTTP + H2O = dTMP + diphosphate + H(+)</text>
        <dbReference type="Rhea" id="RHEA:28534"/>
        <dbReference type="ChEBI" id="CHEBI:15377"/>
        <dbReference type="ChEBI" id="CHEBI:15378"/>
        <dbReference type="ChEBI" id="CHEBI:33019"/>
        <dbReference type="ChEBI" id="CHEBI:37568"/>
        <dbReference type="ChEBI" id="CHEBI:63528"/>
        <dbReference type="EC" id="3.6.1.9"/>
    </reaction>
</comment>
<sequence>MKVILASASERRQELLSRIVENFTILVSEFDEEKVKKTGNISDYVENIALGKARDVLSKVSESSIIIAADTVVSLDNEILGKPKDKSEAYEMLSKLSGNTHNVYTGIVIINTDSGKTLKDFVETQVVFSKLTEKQIKDYIATGDPMDKAGAYGIQGKAGVFVKEIRGCYYNVVGLPLNKLNEMIERVI</sequence>
<comment type="similarity">
    <text evidence="3">Belongs to the Maf family. YhdE subfamily.</text>
</comment>
<dbReference type="Pfam" id="PF02545">
    <property type="entry name" value="Maf"/>
    <property type="match status" value="1"/>
</dbReference>
<dbReference type="HAMAP" id="MF_00528">
    <property type="entry name" value="Maf"/>
    <property type="match status" value="1"/>
</dbReference>
<dbReference type="NCBIfam" id="TIGR00172">
    <property type="entry name" value="maf"/>
    <property type="match status" value="1"/>
</dbReference>
<evidence type="ECO:0000256" key="2">
    <source>
        <dbReference type="ARBA" id="ARBA00022801"/>
    </source>
</evidence>
<dbReference type="InterPro" id="IPR003697">
    <property type="entry name" value="Maf-like"/>
</dbReference>
<feature type="site" description="Important for substrate specificity" evidence="3">
    <location>
        <position position="11"/>
    </location>
</feature>
<gene>
    <name evidence="4" type="ORF">H9661_04730</name>
</gene>
<dbReference type="PANTHER" id="PTHR43213">
    <property type="entry name" value="BIFUNCTIONAL DTTP/UTP PYROPHOSPHATASE/METHYLTRANSFERASE PROTEIN-RELATED"/>
    <property type="match status" value="1"/>
</dbReference>
<dbReference type="CDD" id="cd00555">
    <property type="entry name" value="Maf"/>
    <property type="match status" value="1"/>
</dbReference>
<dbReference type="Gene3D" id="3.90.950.10">
    <property type="match status" value="1"/>
</dbReference>
<dbReference type="Proteomes" id="UP000627781">
    <property type="component" value="Unassembled WGS sequence"/>
</dbReference>
<dbReference type="PANTHER" id="PTHR43213:SF5">
    <property type="entry name" value="BIFUNCTIONAL DTTP_UTP PYROPHOSPHATASE_METHYLTRANSFERASE PROTEIN-RELATED"/>
    <property type="match status" value="1"/>
</dbReference>
<dbReference type="EC" id="3.6.1.9" evidence="3"/>
<name>A0ABR8PRA8_9CLOT</name>
<feature type="site" description="Important for substrate specificity" evidence="3">
    <location>
        <position position="155"/>
    </location>
</feature>
<evidence type="ECO:0000313" key="4">
    <source>
        <dbReference type="EMBL" id="MBD7910660.1"/>
    </source>
</evidence>
<protein>
    <recommendedName>
        <fullName evidence="3">dTTP/UTP pyrophosphatase</fullName>
        <shortName evidence="3">dTTPase/UTPase</shortName>
        <ecNumber evidence="3">3.6.1.9</ecNumber>
    </recommendedName>
    <alternativeName>
        <fullName evidence="3">Nucleoside triphosphate pyrophosphatase</fullName>
    </alternativeName>
    <alternativeName>
        <fullName evidence="3">Nucleotide pyrophosphatase</fullName>
        <shortName evidence="3">Nucleotide PPase</shortName>
    </alternativeName>
</protein>
<dbReference type="RefSeq" id="WP_143315657.1">
    <property type="nucleotide sequence ID" value="NZ_JACSRA010000005.1"/>
</dbReference>
<feature type="site" description="Important for substrate specificity" evidence="3">
    <location>
        <position position="71"/>
    </location>
</feature>